<evidence type="ECO:0000256" key="1">
    <source>
        <dbReference type="SAM" id="SignalP"/>
    </source>
</evidence>
<protein>
    <submittedName>
        <fullName evidence="2">Uncharacterized protein</fullName>
    </submittedName>
</protein>
<dbReference type="AlphaFoldDB" id="A0A6G7K915"/>
<dbReference type="EMBL" id="CP049740">
    <property type="protein sequence ID" value="QII81753.1"/>
    <property type="molecule type" value="Genomic_DNA"/>
</dbReference>
<dbReference type="KEGG" id="jar:G7057_04200"/>
<organism evidence="2 3">
    <name type="scientific">Jeotgalibaca arthritidis</name>
    <dbReference type="NCBI Taxonomy" id="1868794"/>
    <lineage>
        <taxon>Bacteria</taxon>
        <taxon>Bacillati</taxon>
        <taxon>Bacillota</taxon>
        <taxon>Bacilli</taxon>
        <taxon>Lactobacillales</taxon>
        <taxon>Carnobacteriaceae</taxon>
        <taxon>Jeotgalibaca</taxon>
    </lineage>
</organism>
<name>A0A6G7K915_9LACT</name>
<dbReference type="Proteomes" id="UP000501451">
    <property type="component" value="Chromosome"/>
</dbReference>
<dbReference type="RefSeq" id="WP_166161582.1">
    <property type="nucleotide sequence ID" value="NZ_CP049740.1"/>
</dbReference>
<keyword evidence="1" id="KW-0732">Signal</keyword>
<evidence type="ECO:0000313" key="3">
    <source>
        <dbReference type="Proteomes" id="UP000501451"/>
    </source>
</evidence>
<proteinExistence type="predicted"/>
<feature type="chain" id="PRO_5026203875" evidence="1">
    <location>
        <begin position="30"/>
        <end position="257"/>
    </location>
</feature>
<reference evidence="2 3" key="1">
    <citation type="journal article" date="2017" name="Int. J. Syst. Evol. Microbiol.">
        <title>Jeotgalibaca porci sp. nov. and Jeotgalibaca arthritidis sp. nov., isolated from pigs, and emended description of the genus Jeotgalibaca.</title>
        <authorList>
            <person name="Zamora L."/>
            <person name="Perez-Sancho M."/>
            <person name="Dominguez L."/>
            <person name="Fernandez-Garayzabal J.F."/>
            <person name="Vela A.I."/>
        </authorList>
    </citation>
    <scope>NUCLEOTIDE SEQUENCE [LARGE SCALE GENOMIC DNA]</scope>
    <source>
        <strain evidence="2 3">CECT 9157</strain>
    </source>
</reference>
<keyword evidence="3" id="KW-1185">Reference proteome</keyword>
<gene>
    <name evidence="2" type="ORF">G7057_04200</name>
</gene>
<evidence type="ECO:0000313" key="2">
    <source>
        <dbReference type="EMBL" id="QII81753.1"/>
    </source>
</evidence>
<feature type="signal peptide" evidence="1">
    <location>
        <begin position="1"/>
        <end position="29"/>
    </location>
</feature>
<sequence length="257" mass="28645">MKLSKTIIISSIVTLVAAPILTTPVTVSATQNDLESTYSTFEDFNDNITNFELVSQSDSEIVYNYSQNNTDYQTIEEIDFESGEVNSTTYEINDSTKSITVSTVKTELIDNSLHQEGIFNGEEFSQVIELGEAKEDIGKKSENGLVTPAMDSTWEYLKTFKTNTYIKGLSVGAIALAISKVLSAIPNIYTQISAYLIDVAALAYSMNLTYVYNSEDVYRIFDYSTPVPTIMGEMVIIKQYSNSSRTSLLGQKTVYYY</sequence>
<accession>A0A6G7K915</accession>